<evidence type="ECO:0000313" key="8">
    <source>
        <dbReference type="Proteomes" id="UP000813462"/>
    </source>
</evidence>
<dbReference type="PANTHER" id="PTHR10509:SF34">
    <property type="entry name" value="TAPETUM-SPECIFIC METHYLTRANSFERASE 1"/>
    <property type="match status" value="1"/>
</dbReference>
<dbReference type="EMBL" id="JAEACU010000010">
    <property type="protein sequence ID" value="KAH7515498.1"/>
    <property type="molecule type" value="Genomic_DNA"/>
</dbReference>
<dbReference type="Pfam" id="PF01596">
    <property type="entry name" value="Methyltransf_3"/>
    <property type="match status" value="1"/>
</dbReference>
<accession>A0A978UKZ6</accession>
<dbReference type="GO" id="GO:0032259">
    <property type="term" value="P:methylation"/>
    <property type="evidence" value="ECO:0007669"/>
    <property type="project" value="UniProtKB-KW"/>
</dbReference>
<evidence type="ECO:0000313" key="7">
    <source>
        <dbReference type="EMBL" id="KAH7515498.1"/>
    </source>
</evidence>
<keyword evidence="2" id="KW-0489">Methyltransferase</keyword>
<comment type="caution">
    <text evidence="7">The sequence shown here is derived from an EMBL/GenBank/DDBJ whole genome shotgun (WGS) entry which is preliminary data.</text>
</comment>
<keyword evidence="3" id="KW-0808">Transferase</keyword>
<proteinExistence type="inferred from homology"/>
<dbReference type="GO" id="GO:0008171">
    <property type="term" value="F:O-methyltransferase activity"/>
    <property type="evidence" value="ECO:0007669"/>
    <property type="project" value="InterPro"/>
</dbReference>
<dbReference type="InterPro" id="IPR029063">
    <property type="entry name" value="SAM-dependent_MTases_sf"/>
</dbReference>
<evidence type="ECO:0000256" key="3">
    <source>
        <dbReference type="ARBA" id="ARBA00022679"/>
    </source>
</evidence>
<gene>
    <name evidence="7" type="ORF">FEM48_Zijuj10G0032900</name>
</gene>
<sequence>MADTSLEKNILKSQALLQYILERNTYPREHEQLKGLREATLKIYKQRGVPADEGQLLSMFVKVMNAKNTPEIGVFTGYSLLTTALALPADGKEKKEGGFDFACVDGNKEDYIKFYEPVLKLVKFGVVIAFDNTLWYGSVVKEDEDILDAEIREMRKTYTEQVLGVSISQKGFISV</sequence>
<reference evidence="7" key="1">
    <citation type="journal article" date="2021" name="Front. Plant Sci.">
        <title>Chromosome-Scale Genome Assembly for Chinese Sour Jujube and Insights Into Its Genome Evolution and Domestication Signature.</title>
        <authorList>
            <person name="Shen L.-Y."/>
            <person name="Luo H."/>
            <person name="Wang X.-L."/>
            <person name="Wang X.-M."/>
            <person name="Qiu X.-J."/>
            <person name="Liu H."/>
            <person name="Zhou S.-S."/>
            <person name="Jia K.-H."/>
            <person name="Nie S."/>
            <person name="Bao Y.-T."/>
            <person name="Zhang R.-G."/>
            <person name="Yun Q.-Z."/>
            <person name="Chai Y.-H."/>
            <person name="Lu J.-Y."/>
            <person name="Li Y."/>
            <person name="Zhao S.-W."/>
            <person name="Mao J.-F."/>
            <person name="Jia S.-G."/>
            <person name="Mao Y.-M."/>
        </authorList>
    </citation>
    <scope>NUCLEOTIDE SEQUENCE</scope>
    <source>
        <strain evidence="7">AT0</strain>
        <tissue evidence="7">Leaf</tissue>
    </source>
</reference>
<evidence type="ECO:0000256" key="2">
    <source>
        <dbReference type="ARBA" id="ARBA00022603"/>
    </source>
</evidence>
<keyword evidence="4" id="KW-0949">S-adenosyl-L-methionine</keyword>
<dbReference type="InterPro" id="IPR050362">
    <property type="entry name" value="Cation-dep_OMT"/>
</dbReference>
<keyword evidence="5" id="KW-0479">Metal-binding</keyword>
<name>A0A978UKZ6_ZIZJJ</name>
<dbReference type="AlphaFoldDB" id="A0A978UKZ6"/>
<protein>
    <recommendedName>
        <fullName evidence="9">Flavonoid 3',5'-methyltransferase-like</fullName>
    </recommendedName>
</protein>
<evidence type="ECO:0000256" key="4">
    <source>
        <dbReference type="ARBA" id="ARBA00022691"/>
    </source>
</evidence>
<dbReference type="Gene3D" id="3.40.50.150">
    <property type="entry name" value="Vaccinia Virus protein VP39"/>
    <property type="match status" value="2"/>
</dbReference>
<dbReference type="InterPro" id="IPR002935">
    <property type="entry name" value="SAM_O-MeTrfase"/>
</dbReference>
<evidence type="ECO:0008006" key="9">
    <source>
        <dbReference type="Google" id="ProtNLM"/>
    </source>
</evidence>
<dbReference type="SUPFAM" id="SSF53335">
    <property type="entry name" value="S-adenosyl-L-methionine-dependent methyltransferases"/>
    <property type="match status" value="1"/>
</dbReference>
<dbReference type="PANTHER" id="PTHR10509">
    <property type="entry name" value="O-METHYLTRANSFERASE-RELATED"/>
    <property type="match status" value="1"/>
</dbReference>
<evidence type="ECO:0000256" key="6">
    <source>
        <dbReference type="ARBA" id="ARBA00023453"/>
    </source>
</evidence>
<dbReference type="GO" id="GO:0008757">
    <property type="term" value="F:S-adenosylmethionine-dependent methyltransferase activity"/>
    <property type="evidence" value="ECO:0007669"/>
    <property type="project" value="TreeGrafter"/>
</dbReference>
<evidence type="ECO:0000256" key="1">
    <source>
        <dbReference type="ARBA" id="ARBA00002334"/>
    </source>
</evidence>
<dbReference type="Proteomes" id="UP000813462">
    <property type="component" value="Unassembled WGS sequence"/>
</dbReference>
<organism evidence="7 8">
    <name type="scientific">Ziziphus jujuba var. spinosa</name>
    <dbReference type="NCBI Taxonomy" id="714518"/>
    <lineage>
        <taxon>Eukaryota</taxon>
        <taxon>Viridiplantae</taxon>
        <taxon>Streptophyta</taxon>
        <taxon>Embryophyta</taxon>
        <taxon>Tracheophyta</taxon>
        <taxon>Spermatophyta</taxon>
        <taxon>Magnoliopsida</taxon>
        <taxon>eudicotyledons</taxon>
        <taxon>Gunneridae</taxon>
        <taxon>Pentapetalae</taxon>
        <taxon>rosids</taxon>
        <taxon>fabids</taxon>
        <taxon>Rosales</taxon>
        <taxon>Rhamnaceae</taxon>
        <taxon>Paliureae</taxon>
        <taxon>Ziziphus</taxon>
    </lineage>
</organism>
<comment type="function">
    <text evidence="1">Methylates caffeoyl-CoA to feruloyl-CoA and 5-hydroxyferuloyl-CoA to sinapoyl-CoA. Plays a role in the synthesis of feruloylated polysaccharides. Involved in the reinforcement of the plant cell wall. Also involved in the responding to wounding or pathogen challenge by the increased formation of cell wall-bound ferulic acid polymers.</text>
</comment>
<comment type="similarity">
    <text evidence="6">Belongs to the class I-like SAM-binding methyltransferase superfamily. Cation-dependent O-methyltransferase family.</text>
</comment>
<evidence type="ECO:0000256" key="5">
    <source>
        <dbReference type="ARBA" id="ARBA00022723"/>
    </source>
</evidence>
<dbReference type="GO" id="GO:0046872">
    <property type="term" value="F:metal ion binding"/>
    <property type="evidence" value="ECO:0007669"/>
    <property type="project" value="UniProtKB-KW"/>
</dbReference>